<accession>A0A512BWB3</accession>
<evidence type="ECO:0000313" key="6">
    <source>
        <dbReference type="EMBL" id="GEO16236.1"/>
    </source>
</evidence>
<reference evidence="6 7" key="1">
    <citation type="submission" date="2019-07" db="EMBL/GenBank/DDBJ databases">
        <title>Whole genome shotgun sequence of Microvirga aerophila NBRC 106136.</title>
        <authorList>
            <person name="Hosoyama A."/>
            <person name="Uohara A."/>
            <person name="Ohji S."/>
            <person name="Ichikawa N."/>
        </authorList>
    </citation>
    <scope>NUCLEOTIDE SEQUENCE [LARGE SCALE GENOMIC DNA]</scope>
    <source>
        <strain evidence="6 7">NBRC 106136</strain>
    </source>
</reference>
<name>A0A512BWB3_9HYPH</name>
<dbReference type="AlphaFoldDB" id="A0A512BWB3"/>
<sequence>MAKLVWRGPFGFNIKLLDVGHLYYGVDYTATSSLYAVDYGSGDRDEFRGRGFTFALDGTPTGGVVTSYANFQGGAKLGTVDGVSIPVQSLVKAARTYSVSDDYALFRSALSGNDVITGGSGDDRLEGFAGNDRITGGLGGDSLYGGSGADRFIFRSISDSNLDGDGCDFIYGFSAKQKDRIDLARIDADATRSGNQAFSFVGAKEFSGKAGELRYEKVSGYTWVEGDVDGDGIADFSLALKGSLNVAKGYFYL</sequence>
<dbReference type="InterPro" id="IPR018511">
    <property type="entry name" value="Hemolysin-typ_Ca-bd_CS"/>
</dbReference>
<dbReference type="Pfam" id="PF08548">
    <property type="entry name" value="Peptidase_M10_C"/>
    <property type="match status" value="1"/>
</dbReference>
<feature type="domain" description="Peptidase M10 serralysin C-terminal" evidence="5">
    <location>
        <begin position="118"/>
        <end position="245"/>
    </location>
</feature>
<dbReference type="RefSeq" id="WP_114188275.1">
    <property type="nucleotide sequence ID" value="NZ_BJYU01000060.1"/>
</dbReference>
<keyword evidence="3" id="KW-0964">Secreted</keyword>
<evidence type="ECO:0000256" key="3">
    <source>
        <dbReference type="ARBA" id="ARBA00022525"/>
    </source>
</evidence>
<dbReference type="OrthoDB" id="419320at2"/>
<evidence type="ECO:0000256" key="1">
    <source>
        <dbReference type="ARBA" id="ARBA00001913"/>
    </source>
</evidence>
<dbReference type="GO" id="GO:0005615">
    <property type="term" value="C:extracellular space"/>
    <property type="evidence" value="ECO:0007669"/>
    <property type="project" value="InterPro"/>
</dbReference>
<dbReference type="PRINTS" id="PR00313">
    <property type="entry name" value="CABNDNGRPT"/>
</dbReference>
<evidence type="ECO:0000256" key="2">
    <source>
        <dbReference type="ARBA" id="ARBA00004613"/>
    </source>
</evidence>
<keyword evidence="4" id="KW-0677">Repeat</keyword>
<comment type="cofactor">
    <cofactor evidence="1">
        <name>Ca(2+)</name>
        <dbReference type="ChEBI" id="CHEBI:29108"/>
    </cofactor>
</comment>
<dbReference type="SUPFAM" id="SSF51120">
    <property type="entry name" value="beta-Roll"/>
    <property type="match status" value="1"/>
</dbReference>
<dbReference type="InterPro" id="IPR011049">
    <property type="entry name" value="Serralysin-like_metalloprot_C"/>
</dbReference>
<protein>
    <recommendedName>
        <fullName evidence="5">Peptidase M10 serralysin C-terminal domain-containing protein</fullName>
    </recommendedName>
</protein>
<dbReference type="EMBL" id="BJYU01000060">
    <property type="protein sequence ID" value="GEO16236.1"/>
    <property type="molecule type" value="Genomic_DNA"/>
</dbReference>
<proteinExistence type="predicted"/>
<evidence type="ECO:0000256" key="4">
    <source>
        <dbReference type="ARBA" id="ARBA00022737"/>
    </source>
</evidence>
<dbReference type="Gene3D" id="2.150.10.10">
    <property type="entry name" value="Serralysin-like metalloprotease, C-terminal"/>
    <property type="match status" value="1"/>
</dbReference>
<gene>
    <name evidence="6" type="ORF">MAE02_39320</name>
</gene>
<dbReference type="InterPro" id="IPR001343">
    <property type="entry name" value="Hemolysn_Ca-bd"/>
</dbReference>
<evidence type="ECO:0000259" key="5">
    <source>
        <dbReference type="Pfam" id="PF08548"/>
    </source>
</evidence>
<evidence type="ECO:0000313" key="7">
    <source>
        <dbReference type="Proteomes" id="UP000321085"/>
    </source>
</evidence>
<comment type="caution">
    <text evidence="6">The sequence shown here is derived from an EMBL/GenBank/DDBJ whole genome shotgun (WGS) entry which is preliminary data.</text>
</comment>
<dbReference type="Proteomes" id="UP000321085">
    <property type="component" value="Unassembled WGS sequence"/>
</dbReference>
<organism evidence="6 7">
    <name type="scientific">Microvirga aerophila</name>
    <dbReference type="NCBI Taxonomy" id="670291"/>
    <lineage>
        <taxon>Bacteria</taxon>
        <taxon>Pseudomonadati</taxon>
        <taxon>Pseudomonadota</taxon>
        <taxon>Alphaproteobacteria</taxon>
        <taxon>Hyphomicrobiales</taxon>
        <taxon>Methylobacteriaceae</taxon>
        <taxon>Microvirga</taxon>
    </lineage>
</organism>
<dbReference type="Pfam" id="PF00353">
    <property type="entry name" value="HemolysinCabind"/>
    <property type="match status" value="1"/>
</dbReference>
<dbReference type="InterPro" id="IPR013858">
    <property type="entry name" value="Peptidase_M10B_C"/>
</dbReference>
<comment type="subcellular location">
    <subcellularLocation>
        <location evidence="2">Secreted</location>
    </subcellularLocation>
</comment>
<keyword evidence="7" id="KW-1185">Reference proteome</keyword>
<dbReference type="PROSITE" id="PS00330">
    <property type="entry name" value="HEMOLYSIN_CALCIUM"/>
    <property type="match status" value="2"/>
</dbReference>
<dbReference type="GO" id="GO:0005509">
    <property type="term" value="F:calcium ion binding"/>
    <property type="evidence" value="ECO:0007669"/>
    <property type="project" value="InterPro"/>
</dbReference>